<dbReference type="OrthoDB" id="6629938at2"/>
<keyword evidence="3" id="KW-1185">Reference proteome</keyword>
<comment type="caution">
    <text evidence="2">The sequence shown here is derived from an EMBL/GenBank/DDBJ whole genome shotgun (WGS) entry which is preliminary data.</text>
</comment>
<dbReference type="AlphaFoldDB" id="A0A4R6EIE3"/>
<keyword evidence="1" id="KW-0812">Transmembrane</keyword>
<keyword evidence="1" id="KW-0472">Membrane</keyword>
<gene>
    <name evidence="2" type="ORF">EC847_10554</name>
</gene>
<keyword evidence="1" id="KW-1133">Transmembrane helix</keyword>
<dbReference type="RefSeq" id="WP_133461100.1">
    <property type="nucleotide sequence ID" value="NZ_CACSIW010000005.1"/>
</dbReference>
<dbReference type="EMBL" id="SNVX01000005">
    <property type="protein sequence ID" value="TDN58431.1"/>
    <property type="molecule type" value="Genomic_DNA"/>
</dbReference>
<proteinExistence type="predicted"/>
<sequence>MKKKIMSMFFKLVWVVLLVAGLLYPRSGVPVLVGAAVWVSCFLAWLLAALCIVGWFAGERVRDEVRAALLKFKSHPAKPVRTWAMRLLIVLCLAFSGWVITLVFYLLTVALYQIARVQTYEPVVA</sequence>
<reference evidence="2 3" key="1">
    <citation type="submission" date="2019-03" db="EMBL/GenBank/DDBJ databases">
        <title>Genomic analyses of the natural microbiome of Caenorhabditis elegans.</title>
        <authorList>
            <person name="Samuel B."/>
        </authorList>
    </citation>
    <scope>NUCLEOTIDE SEQUENCE [LARGE SCALE GENOMIC DNA]</scope>
    <source>
        <strain evidence="2 3">BIGb0156</strain>
    </source>
</reference>
<dbReference type="NCBIfam" id="NF038378">
    <property type="entry name" value="DNZ54_00345_fm"/>
    <property type="match status" value="1"/>
</dbReference>
<dbReference type="InterPro" id="IPR047759">
    <property type="entry name" value="LysA-like"/>
</dbReference>
<name>A0A4R6EIE3_SCAGO</name>
<evidence type="ECO:0000313" key="2">
    <source>
        <dbReference type="EMBL" id="TDN58431.1"/>
    </source>
</evidence>
<evidence type="ECO:0000256" key="1">
    <source>
        <dbReference type="SAM" id="Phobius"/>
    </source>
</evidence>
<protein>
    <submittedName>
        <fullName evidence="2">Uncharacterized protein</fullName>
    </submittedName>
</protein>
<dbReference type="Proteomes" id="UP000295530">
    <property type="component" value="Unassembled WGS sequence"/>
</dbReference>
<feature type="transmembrane region" description="Helical" evidence="1">
    <location>
        <begin position="87"/>
        <end position="115"/>
    </location>
</feature>
<evidence type="ECO:0000313" key="3">
    <source>
        <dbReference type="Proteomes" id="UP000295530"/>
    </source>
</evidence>
<organism evidence="2 3">
    <name type="scientific">Scandinavium goeteborgense</name>
    <dbReference type="NCBI Taxonomy" id="1851514"/>
    <lineage>
        <taxon>Bacteria</taxon>
        <taxon>Pseudomonadati</taxon>
        <taxon>Pseudomonadota</taxon>
        <taxon>Gammaproteobacteria</taxon>
        <taxon>Enterobacterales</taxon>
        <taxon>Enterobacteriaceae</taxon>
        <taxon>Scandinavium</taxon>
    </lineage>
</organism>
<feature type="transmembrane region" description="Helical" evidence="1">
    <location>
        <begin position="35"/>
        <end position="57"/>
    </location>
</feature>
<accession>A0A4R6EIE3</accession>